<evidence type="ECO:0000256" key="5">
    <source>
        <dbReference type="ARBA" id="ARBA00013376"/>
    </source>
</evidence>
<dbReference type="Gene3D" id="3.40.50.720">
    <property type="entry name" value="NAD(P)-binding Rossmann-like Domain"/>
    <property type="match status" value="1"/>
</dbReference>
<dbReference type="EC" id="1.1.1.3" evidence="4"/>
<dbReference type="Gene3D" id="3.30.360.10">
    <property type="entry name" value="Dihydrodipicolinate Reductase, domain 2"/>
    <property type="match status" value="1"/>
</dbReference>
<dbReference type="InterPro" id="IPR019811">
    <property type="entry name" value="HDH_CS"/>
</dbReference>
<evidence type="ECO:0000256" key="1">
    <source>
        <dbReference type="ARBA" id="ARBA00005056"/>
    </source>
</evidence>
<dbReference type="InterPro" id="IPR036291">
    <property type="entry name" value="NAD(P)-bd_dom_sf"/>
</dbReference>
<dbReference type="Pfam" id="PF01842">
    <property type="entry name" value="ACT"/>
    <property type="match status" value="1"/>
</dbReference>
<dbReference type="InterPro" id="IPR001342">
    <property type="entry name" value="HDH_cat"/>
</dbReference>
<accession>A0ABV7MEP0</accession>
<keyword evidence="14" id="KW-1185">Reference proteome</keyword>
<evidence type="ECO:0000313" key="13">
    <source>
        <dbReference type="EMBL" id="MFC3303828.1"/>
    </source>
</evidence>
<evidence type="ECO:0000259" key="12">
    <source>
        <dbReference type="PROSITE" id="PS51671"/>
    </source>
</evidence>
<dbReference type="Proteomes" id="UP001595607">
    <property type="component" value="Unassembled WGS sequence"/>
</dbReference>
<dbReference type="Pfam" id="PF03447">
    <property type="entry name" value="NAD_binding_3"/>
    <property type="match status" value="1"/>
</dbReference>
<evidence type="ECO:0000256" key="6">
    <source>
        <dbReference type="ARBA" id="ARBA00022605"/>
    </source>
</evidence>
<evidence type="ECO:0000256" key="11">
    <source>
        <dbReference type="RuleBase" id="RU004171"/>
    </source>
</evidence>
<dbReference type="SUPFAM" id="SSF55347">
    <property type="entry name" value="Glyceraldehyde-3-phosphate dehydrogenase-like, C-terminal domain"/>
    <property type="match status" value="1"/>
</dbReference>
<gene>
    <name evidence="13" type="ORF">ACFONP_13935</name>
</gene>
<keyword evidence="6" id="KW-0028">Amino-acid biosynthesis</keyword>
<dbReference type="GO" id="GO:0004412">
    <property type="term" value="F:homoserine dehydrogenase activity"/>
    <property type="evidence" value="ECO:0007669"/>
    <property type="project" value="UniProtKB-EC"/>
</dbReference>
<sequence>MSQLRLAIAGLGTVGTGLIQITDEDRFSDMLQVISVSARSRDRERDVDISRFEWFDDPVAMASADGTDVFIELMGGEDGVAKAAIEAALHAGKHVVTANKALIAKHGLALARLAEEKGVALRFEAAVAGGVPVIRGLRDGLSGSKVTKLQGVLNGTCNFILAAMEEGRTYDDTLAEAQRIGFAEADPSFDVDGIDAAQKLAILGALAFGAMPSLDQIAPKGISTVSPEDLAAAKTLGLRMKLVAVLRRDGQGLAARVAPALVPLTSALDIGGGGENIVVADSDPLGRVAFSGPGAGRGPTAAACVADLVTISRGSTGPVFARPTGTIDQSPDVSPDAEPVPHFLRFEVEDVPGVLASLADILAKENISVETIRQSPADNGASRVEVVITTHEAPTAALLEAARHAESLDHVLSRPSVYPILREDT</sequence>
<comment type="pathway">
    <text evidence="2">Amino-acid biosynthesis; L-methionine biosynthesis via de novo pathway; L-homoserine from L-aspartate: step 3/3.</text>
</comment>
<comment type="caution">
    <text evidence="13">The sequence shown here is derived from an EMBL/GenBank/DDBJ whole genome shotgun (WGS) entry which is preliminary data.</text>
</comment>
<feature type="domain" description="ACT" evidence="12">
    <location>
        <begin position="343"/>
        <end position="419"/>
    </location>
</feature>
<protein>
    <recommendedName>
        <fullName evidence="5">Homoserine dehydrogenase</fullName>
        <ecNumber evidence="4">1.1.1.3</ecNumber>
    </recommendedName>
</protein>
<evidence type="ECO:0000256" key="3">
    <source>
        <dbReference type="ARBA" id="ARBA00006753"/>
    </source>
</evidence>
<organism evidence="13 14">
    <name type="scientific">Parvularcula lutaonensis</name>
    <dbReference type="NCBI Taxonomy" id="491923"/>
    <lineage>
        <taxon>Bacteria</taxon>
        <taxon>Pseudomonadati</taxon>
        <taxon>Pseudomonadota</taxon>
        <taxon>Alphaproteobacteria</taxon>
        <taxon>Parvularculales</taxon>
        <taxon>Parvularculaceae</taxon>
        <taxon>Parvularcula</taxon>
    </lineage>
</organism>
<evidence type="ECO:0000256" key="9">
    <source>
        <dbReference type="ARBA" id="ARBA00023002"/>
    </source>
</evidence>
<comment type="similarity">
    <text evidence="3 11">Belongs to the homoserine dehydrogenase family.</text>
</comment>
<dbReference type="InterPro" id="IPR005106">
    <property type="entry name" value="Asp/hSer_DH_NAD-bd"/>
</dbReference>
<dbReference type="CDD" id="cd04881">
    <property type="entry name" value="ACT_HSDH-Hom"/>
    <property type="match status" value="1"/>
</dbReference>
<evidence type="ECO:0000313" key="14">
    <source>
        <dbReference type="Proteomes" id="UP001595607"/>
    </source>
</evidence>
<dbReference type="RefSeq" id="WP_189576738.1">
    <property type="nucleotide sequence ID" value="NZ_BMXU01000002.1"/>
</dbReference>
<dbReference type="InterPro" id="IPR002912">
    <property type="entry name" value="ACT_dom"/>
</dbReference>
<dbReference type="SUPFAM" id="SSF55021">
    <property type="entry name" value="ACT-like"/>
    <property type="match status" value="1"/>
</dbReference>
<reference evidence="14" key="1">
    <citation type="journal article" date="2019" name="Int. J. Syst. Evol. Microbiol.">
        <title>The Global Catalogue of Microorganisms (GCM) 10K type strain sequencing project: providing services to taxonomists for standard genome sequencing and annotation.</title>
        <authorList>
            <consortium name="The Broad Institute Genomics Platform"/>
            <consortium name="The Broad Institute Genome Sequencing Center for Infectious Disease"/>
            <person name="Wu L."/>
            <person name="Ma J."/>
        </authorList>
    </citation>
    <scope>NUCLEOTIDE SEQUENCE [LARGE SCALE GENOMIC DNA]</scope>
    <source>
        <strain evidence="14">KCTC 22245</strain>
    </source>
</reference>
<evidence type="ECO:0000256" key="4">
    <source>
        <dbReference type="ARBA" id="ARBA00013213"/>
    </source>
</evidence>
<name>A0ABV7MEP0_9PROT</name>
<dbReference type="PROSITE" id="PS51671">
    <property type="entry name" value="ACT"/>
    <property type="match status" value="1"/>
</dbReference>
<keyword evidence="9 13" id="KW-0560">Oxidoreductase</keyword>
<evidence type="ECO:0000256" key="10">
    <source>
        <dbReference type="ARBA" id="ARBA00023167"/>
    </source>
</evidence>
<proteinExistence type="inferred from homology"/>
<keyword evidence="7" id="KW-0791">Threonine biosynthesis</keyword>
<keyword evidence="10" id="KW-0486">Methionine biosynthesis</keyword>
<dbReference type="SUPFAM" id="SSF51735">
    <property type="entry name" value="NAD(P)-binding Rossmann-fold domains"/>
    <property type="match status" value="1"/>
</dbReference>
<dbReference type="PIRSF" id="PIRSF000098">
    <property type="entry name" value="Homoser_dehydrog"/>
    <property type="match status" value="1"/>
</dbReference>
<keyword evidence="8" id="KW-0521">NADP</keyword>
<dbReference type="InterPro" id="IPR045865">
    <property type="entry name" value="ACT-like_dom_sf"/>
</dbReference>
<dbReference type="PANTHER" id="PTHR43331">
    <property type="entry name" value="HOMOSERINE DEHYDROGENASE"/>
    <property type="match status" value="1"/>
</dbReference>
<dbReference type="InterPro" id="IPR016204">
    <property type="entry name" value="HDH"/>
</dbReference>
<dbReference type="Pfam" id="PF00742">
    <property type="entry name" value="Homoserine_dh"/>
    <property type="match status" value="1"/>
</dbReference>
<dbReference type="PANTHER" id="PTHR43331:SF1">
    <property type="entry name" value="HOMOSERINE DEHYDROGENASE"/>
    <property type="match status" value="1"/>
</dbReference>
<evidence type="ECO:0000256" key="2">
    <source>
        <dbReference type="ARBA" id="ARBA00005062"/>
    </source>
</evidence>
<dbReference type="Gene3D" id="3.30.70.260">
    <property type="match status" value="1"/>
</dbReference>
<dbReference type="NCBIfam" id="NF004976">
    <property type="entry name" value="PRK06349.1"/>
    <property type="match status" value="1"/>
</dbReference>
<evidence type="ECO:0000256" key="7">
    <source>
        <dbReference type="ARBA" id="ARBA00022697"/>
    </source>
</evidence>
<evidence type="ECO:0000256" key="8">
    <source>
        <dbReference type="ARBA" id="ARBA00022857"/>
    </source>
</evidence>
<comment type="pathway">
    <text evidence="1">Amino-acid biosynthesis; L-threonine biosynthesis; L-threonine from L-aspartate: step 3/5.</text>
</comment>
<dbReference type="EMBL" id="JBHRVA010000003">
    <property type="protein sequence ID" value="MFC3303828.1"/>
    <property type="molecule type" value="Genomic_DNA"/>
</dbReference>
<dbReference type="PROSITE" id="PS01042">
    <property type="entry name" value="HOMOSER_DHGENASE"/>
    <property type="match status" value="1"/>
</dbReference>